<feature type="transmembrane region" description="Helical" evidence="1">
    <location>
        <begin position="213"/>
        <end position="234"/>
    </location>
</feature>
<keyword evidence="1" id="KW-0812">Transmembrane</keyword>
<dbReference type="WBParaSite" id="PgR003_g174_t06">
    <property type="protein sequence ID" value="PgR003_g174_t06"/>
    <property type="gene ID" value="PgR003_g174"/>
</dbReference>
<proteinExistence type="predicted"/>
<name>A0A915ADI4_PARUN</name>
<reference evidence="3 4" key="1">
    <citation type="submission" date="2022-11" db="UniProtKB">
        <authorList>
            <consortium name="WormBaseParasite"/>
        </authorList>
    </citation>
    <scope>IDENTIFICATION</scope>
</reference>
<organism evidence="2 4">
    <name type="scientific">Parascaris univalens</name>
    <name type="common">Nematode worm</name>
    <dbReference type="NCBI Taxonomy" id="6257"/>
    <lineage>
        <taxon>Eukaryota</taxon>
        <taxon>Metazoa</taxon>
        <taxon>Ecdysozoa</taxon>
        <taxon>Nematoda</taxon>
        <taxon>Chromadorea</taxon>
        <taxon>Rhabditida</taxon>
        <taxon>Spirurina</taxon>
        <taxon>Ascaridomorpha</taxon>
        <taxon>Ascaridoidea</taxon>
        <taxon>Ascarididae</taxon>
        <taxon>Parascaris</taxon>
    </lineage>
</organism>
<feature type="transmembrane region" description="Helical" evidence="1">
    <location>
        <begin position="246"/>
        <end position="266"/>
    </location>
</feature>
<accession>A0A915ADI4</accession>
<evidence type="ECO:0000313" key="3">
    <source>
        <dbReference type="WBParaSite" id="PgR003_g174_t04"/>
    </source>
</evidence>
<keyword evidence="2" id="KW-1185">Reference proteome</keyword>
<sequence>MQIFFTVRFIVLLAQVAALFLLIIISRLCGITPFRELLSKAHAKCGSTLREADVIISGLNVHYSIVRPTSTAKSISSIFEQLKRVANDDSNSTSASLADELDMFNARILLEMDPVLNSTGLGWDETAGVDSLETIDSINMESVAHRREAAAPSNYYDGEVEGTNATANATGNEGTLYPLKRLNIRSFSCIAVSYADIWHMDLGIPYSQINAPILIAFEIVFTLFSTGATLISGTTQSTCMNVIQKFIHIISCALSTVFTGHLILRIENTWTQAGLMHVVPQQWKAAMFIMFVLTLIFITEIFCWNCLFLRCKLRRSFGEYDLVNAGIREGGMVYNSTVTAISLKHFRSATTTSATE</sequence>
<evidence type="ECO:0000313" key="4">
    <source>
        <dbReference type="WBParaSite" id="PgR003_g174_t06"/>
    </source>
</evidence>
<dbReference type="AlphaFoldDB" id="A0A915ADI4"/>
<evidence type="ECO:0000256" key="1">
    <source>
        <dbReference type="SAM" id="Phobius"/>
    </source>
</evidence>
<evidence type="ECO:0000313" key="2">
    <source>
        <dbReference type="Proteomes" id="UP000887569"/>
    </source>
</evidence>
<keyword evidence="1" id="KW-1133">Transmembrane helix</keyword>
<dbReference type="Proteomes" id="UP000887569">
    <property type="component" value="Unplaced"/>
</dbReference>
<feature type="transmembrane region" description="Helical" evidence="1">
    <location>
        <begin position="286"/>
        <end position="307"/>
    </location>
</feature>
<protein>
    <submittedName>
        <fullName evidence="3 4">EGF-like domain-containing protein</fullName>
    </submittedName>
</protein>
<dbReference type="WBParaSite" id="PgR003_g174_t04">
    <property type="protein sequence ID" value="PgR003_g174_t04"/>
    <property type="gene ID" value="PgR003_g174"/>
</dbReference>
<keyword evidence="1" id="KW-0472">Membrane</keyword>